<evidence type="ECO:0000313" key="1">
    <source>
        <dbReference type="EMBL" id="RDX39499.1"/>
    </source>
</evidence>
<protein>
    <submittedName>
        <fullName evidence="1">Uncharacterized protein</fullName>
    </submittedName>
</protein>
<dbReference type="Proteomes" id="UP000256964">
    <property type="component" value="Unassembled WGS sequence"/>
</dbReference>
<sequence length="147" mass="17095">MPGFDECAFLVWLRGSVEEHLKYMLKIKTWADLPARSPSLRDNERDAFLLEDMPGPNVEEFRIDFERPWSFTWNKWVLYWIVLSSMQPSSTKDIAGDVVDMGLHSRSLRSLTYRPRHTCSASGGPAKRAQKSWLVTYARWIVRKGSE</sequence>
<dbReference type="EMBL" id="KZ857810">
    <property type="protein sequence ID" value="RDX39499.1"/>
    <property type="molecule type" value="Genomic_DNA"/>
</dbReference>
<evidence type="ECO:0000313" key="2">
    <source>
        <dbReference type="Proteomes" id="UP000256964"/>
    </source>
</evidence>
<dbReference type="AlphaFoldDB" id="A0A371CGT5"/>
<reference evidence="1 2" key="1">
    <citation type="journal article" date="2018" name="Biotechnol. Biofuels">
        <title>Integrative visual omics of the white-rot fungus Polyporus brumalis exposes the biotechnological potential of its oxidative enzymes for delignifying raw plant biomass.</title>
        <authorList>
            <person name="Miyauchi S."/>
            <person name="Rancon A."/>
            <person name="Drula E."/>
            <person name="Hage H."/>
            <person name="Chaduli D."/>
            <person name="Favel A."/>
            <person name="Grisel S."/>
            <person name="Henrissat B."/>
            <person name="Herpoel-Gimbert I."/>
            <person name="Ruiz-Duenas F.J."/>
            <person name="Chevret D."/>
            <person name="Hainaut M."/>
            <person name="Lin J."/>
            <person name="Wang M."/>
            <person name="Pangilinan J."/>
            <person name="Lipzen A."/>
            <person name="Lesage-Meessen L."/>
            <person name="Navarro D."/>
            <person name="Riley R."/>
            <person name="Grigoriev I.V."/>
            <person name="Zhou S."/>
            <person name="Raouche S."/>
            <person name="Rosso M.N."/>
        </authorList>
    </citation>
    <scope>NUCLEOTIDE SEQUENCE [LARGE SCALE GENOMIC DNA]</scope>
    <source>
        <strain evidence="1 2">BRFM 1820</strain>
    </source>
</reference>
<keyword evidence="2" id="KW-1185">Reference proteome</keyword>
<name>A0A371CGT5_9APHY</name>
<proteinExistence type="predicted"/>
<gene>
    <name evidence="1" type="ORF">OH76DRAFT_1424282</name>
</gene>
<organism evidence="1 2">
    <name type="scientific">Lentinus brumalis</name>
    <dbReference type="NCBI Taxonomy" id="2498619"/>
    <lineage>
        <taxon>Eukaryota</taxon>
        <taxon>Fungi</taxon>
        <taxon>Dikarya</taxon>
        <taxon>Basidiomycota</taxon>
        <taxon>Agaricomycotina</taxon>
        <taxon>Agaricomycetes</taxon>
        <taxon>Polyporales</taxon>
        <taxon>Polyporaceae</taxon>
        <taxon>Lentinus</taxon>
    </lineage>
</organism>
<accession>A0A371CGT5</accession>